<dbReference type="InterPro" id="IPR006680">
    <property type="entry name" value="Amidohydro-rel"/>
</dbReference>
<organism evidence="4">
    <name type="scientific">Rhizophora mucronata</name>
    <name type="common">Asiatic mangrove</name>
    <dbReference type="NCBI Taxonomy" id="61149"/>
    <lineage>
        <taxon>Eukaryota</taxon>
        <taxon>Viridiplantae</taxon>
        <taxon>Streptophyta</taxon>
        <taxon>Embryophyta</taxon>
        <taxon>Tracheophyta</taxon>
        <taxon>Spermatophyta</taxon>
        <taxon>Magnoliopsida</taxon>
        <taxon>eudicotyledons</taxon>
        <taxon>Gunneridae</taxon>
        <taxon>Pentapetalae</taxon>
        <taxon>rosids</taxon>
        <taxon>fabids</taxon>
        <taxon>Malpighiales</taxon>
        <taxon>Rhizophoraceae</taxon>
        <taxon>Rhizophora</taxon>
    </lineage>
</organism>
<proteinExistence type="inferred from homology"/>
<evidence type="ECO:0000256" key="1">
    <source>
        <dbReference type="ARBA" id="ARBA00023239"/>
    </source>
</evidence>
<evidence type="ECO:0000256" key="2">
    <source>
        <dbReference type="RuleBase" id="RU366045"/>
    </source>
</evidence>
<dbReference type="GO" id="GO:0016787">
    <property type="term" value="F:hydrolase activity"/>
    <property type="evidence" value="ECO:0007669"/>
    <property type="project" value="InterPro"/>
</dbReference>
<feature type="domain" description="Amidohydrolase-related" evidence="3">
    <location>
        <begin position="60"/>
        <end position="338"/>
    </location>
</feature>
<comment type="similarity">
    <text evidence="2">Belongs to the metallo-dependent hydrolases superfamily.</text>
</comment>
<dbReference type="InterPro" id="IPR032466">
    <property type="entry name" value="Metal_Hydrolase"/>
</dbReference>
<evidence type="ECO:0000259" key="3">
    <source>
        <dbReference type="Pfam" id="PF04909"/>
    </source>
</evidence>
<dbReference type="PANTHER" id="PTHR21240:SF19">
    <property type="entry name" value="CATALYTIC_ HYDROLASE"/>
    <property type="match status" value="1"/>
</dbReference>
<dbReference type="EMBL" id="GGEC01024776">
    <property type="protein sequence ID" value="MBX05260.1"/>
    <property type="molecule type" value="Transcribed_RNA"/>
</dbReference>
<dbReference type="PANTHER" id="PTHR21240">
    <property type="entry name" value="2-AMINO-3-CARBOXYLMUCONATE-6-SEMIALDEHYDE DECARBOXYLASE"/>
    <property type="match status" value="1"/>
</dbReference>
<protein>
    <submittedName>
        <fullName evidence="4">Uncharacterized protein LOC105123050</fullName>
    </submittedName>
</protein>
<keyword evidence="1 2" id="KW-0456">Lyase</keyword>
<name>A0A2P2KHS8_RHIMU</name>
<dbReference type="SUPFAM" id="SSF51556">
    <property type="entry name" value="Metallo-dependent hydrolases"/>
    <property type="match status" value="1"/>
</dbReference>
<dbReference type="Gene3D" id="3.20.20.140">
    <property type="entry name" value="Metal-dependent hydrolases"/>
    <property type="match status" value="1"/>
</dbReference>
<dbReference type="AlphaFoldDB" id="A0A2P2KHS8"/>
<accession>A0A2P2KHS8</accession>
<keyword evidence="2" id="KW-0210">Decarboxylase</keyword>
<reference evidence="4" key="1">
    <citation type="submission" date="2018-02" db="EMBL/GenBank/DDBJ databases">
        <title>Rhizophora mucronata_Transcriptome.</title>
        <authorList>
            <person name="Meera S.P."/>
            <person name="Sreeshan A."/>
            <person name="Augustine A."/>
        </authorList>
    </citation>
    <scope>NUCLEOTIDE SEQUENCE</scope>
    <source>
        <tissue evidence="4">Leaf</tissue>
    </source>
</reference>
<sequence length="343" mass="37915">MAIRLLRPKPLITVAGVPHYPITSPLLSFTVKVSRAGGLRNRVSAVNMATESIAIPAKIIDSHLHVWASPEEAADRYPYFPGQEPSLNGHVDFLLQCMEEASVDGALIVQPINHKFDHSLVTSVLNKYPSKFVGCCLANPEEDGTGLKQLEQLILKDGYRAVRFNPYLWPANQKMTNEVGNALFSMAGKLGVPVGFMCMKGLNLHISEIQELCTQFPSTVVLLDHLGFCKPPINDEENLAFSELLKLARFPQVYIKVSALFRVSRMPFPYQDLAPLLSQVVSAFGANRVMWGSDFPYVVPECGYKGGKEAVVSIANQVPLPSSELEWVMGKTAMQLFKGQWLP</sequence>
<dbReference type="GO" id="GO:0016831">
    <property type="term" value="F:carboxy-lyase activity"/>
    <property type="evidence" value="ECO:0007669"/>
    <property type="project" value="UniProtKB-KW"/>
</dbReference>
<dbReference type="InterPro" id="IPR032465">
    <property type="entry name" value="ACMSD"/>
</dbReference>
<evidence type="ECO:0000313" key="4">
    <source>
        <dbReference type="EMBL" id="MBX05260.1"/>
    </source>
</evidence>
<dbReference type="Pfam" id="PF04909">
    <property type="entry name" value="Amidohydro_2"/>
    <property type="match status" value="1"/>
</dbReference>
<dbReference type="FunFam" id="3.20.20.140:FF:000052">
    <property type="entry name" value="Catalytic/ hydrolase"/>
    <property type="match status" value="1"/>
</dbReference>